<dbReference type="GO" id="GO:0005759">
    <property type="term" value="C:mitochondrial matrix"/>
    <property type="evidence" value="ECO:0007669"/>
    <property type="project" value="TreeGrafter"/>
</dbReference>
<proteinExistence type="predicted"/>
<feature type="transmembrane region" description="Helical" evidence="2">
    <location>
        <begin position="289"/>
        <end position="317"/>
    </location>
</feature>
<dbReference type="PROSITE" id="PS51471">
    <property type="entry name" value="FE2OG_OXY"/>
    <property type="match status" value="1"/>
</dbReference>
<dbReference type="InterPro" id="IPR037151">
    <property type="entry name" value="AlkB-like_sf"/>
</dbReference>
<evidence type="ECO:0000259" key="4">
    <source>
        <dbReference type="PROSITE" id="PS51471"/>
    </source>
</evidence>
<feature type="region of interest" description="Disordered" evidence="1">
    <location>
        <begin position="130"/>
        <end position="176"/>
    </location>
</feature>
<gene>
    <name evidence="5" type="primary">Alkbh8</name>
    <name evidence="5" type="ORF">SNAT2548_LOCUS8808</name>
</gene>
<dbReference type="Gene3D" id="2.60.120.590">
    <property type="entry name" value="Alpha-ketoglutarate-dependent dioxygenase AlkB-like"/>
    <property type="match status" value="1"/>
</dbReference>
<feature type="non-terminal residue" evidence="5">
    <location>
        <position position="1"/>
    </location>
</feature>
<dbReference type="SUPFAM" id="SSF51197">
    <property type="entry name" value="Clavaminate synthase-like"/>
    <property type="match status" value="1"/>
</dbReference>
<dbReference type="Pfam" id="PF13532">
    <property type="entry name" value="2OG-FeII_Oxy_2"/>
    <property type="match status" value="1"/>
</dbReference>
<accession>A0A812KBV3</accession>
<feature type="region of interest" description="Disordered" evidence="1">
    <location>
        <begin position="47"/>
        <end position="68"/>
    </location>
</feature>
<keyword evidence="2" id="KW-1133">Transmembrane helix</keyword>
<evidence type="ECO:0000313" key="6">
    <source>
        <dbReference type="Proteomes" id="UP000604046"/>
    </source>
</evidence>
<feature type="compositionally biased region" description="Polar residues" evidence="1">
    <location>
        <begin position="147"/>
        <end position="176"/>
    </location>
</feature>
<evidence type="ECO:0000256" key="1">
    <source>
        <dbReference type="SAM" id="MobiDB-lite"/>
    </source>
</evidence>
<keyword evidence="2" id="KW-0812">Transmembrane</keyword>
<dbReference type="PANTHER" id="PTHR21052:SF0">
    <property type="entry name" value="ALPHA-KETOGLUTARATE-DEPENDENT DIOXYGENASE ALKB HOMOLOG 7, MITOCHONDRIAL"/>
    <property type="match status" value="1"/>
</dbReference>
<keyword evidence="3" id="KW-0732">Signal</keyword>
<dbReference type="GO" id="GO:0006974">
    <property type="term" value="P:DNA damage response"/>
    <property type="evidence" value="ECO:0007669"/>
    <property type="project" value="InterPro"/>
</dbReference>
<dbReference type="InterPro" id="IPR027450">
    <property type="entry name" value="AlkB-like"/>
</dbReference>
<evidence type="ECO:0000256" key="3">
    <source>
        <dbReference type="SAM" id="SignalP"/>
    </source>
</evidence>
<dbReference type="OrthoDB" id="447133at2759"/>
<dbReference type="InterPro" id="IPR032870">
    <property type="entry name" value="ALKBH7-like"/>
</dbReference>
<feature type="transmembrane region" description="Helical" evidence="2">
    <location>
        <begin position="352"/>
        <end position="374"/>
    </location>
</feature>
<dbReference type="InterPro" id="IPR005123">
    <property type="entry name" value="Oxoglu/Fe-dep_dioxygenase_dom"/>
</dbReference>
<sequence length="1119" mass="117433">MQRCLLPPLFVLAFASVAGGCCTSSHGSTSSAHVRGGHVETRQAAEGFLHRRPVPEPSTEEDAKQQEDAELRGCICPPSFNQAEAKRMRPLALGASQESLSLRKTVATVAPLQVHRLHRVVTCPEDCMPDTPPAQGAQPTHPRHMQPNAQGTPLTNQLQAGENNSTPTLSTRPGSFSSAGSLKKALVAWLLEAPGAPRTSASNLLTLLAFPLKEAAGSSGADGFDEFDPPHAGRRLAGGCPASSLMTAMSTADTCEITAVQRDDRGSQAGMDTGLLEFLTIGECSYVAFLIYGALVGALSGMGPGTLAIIGLVLLCWPIAACKVCCRCCRRCCCSCCREGKEIRKIGNVKKVVIILLSLAGLGGMAALPMAGLMGDVKAGPAVAQSADCASREFVRLAMGDVAAIGDVGSISTGGGTSGDANPDPGANTSRLLQGSASFVGIAIAQQEVQTLSGDVDALATAASQAAGQDGGAAAHVAESLAILRLMRTSLQGQISVAGSTCNFCELCCGTQAGASVPQLVSQLEGTPSLVTTLSGDFQEQPASRISALKDAVGSASAALSLLQQSIQAGPAAALILGSDLFVDPMQEMAVMGFEFGAVPIAGVCPLLLASRSMYVPMRETSVADWSIKEGFFFSPGMLGEAQVHALQAAVDSGPHGTEAVSSGRPFAATPGVHWHGFPRQHLWQQDAKTCILDTCEPLLLRLRERGILPHGYWFDQAIVNFYSEGDGIPMHVDRSNFDDYIVGFSLGAPVVMDLEPLDLRECAPAETEEDQGSGLERGPRSCQVLLEEGSVYVFSGKVRWKWKHGIQPGTHRYQGQALPPGSRTSVTFRRLRKPGLQGSDAIWVESGENKRVGLVFLFYSLHWCCCLRRCKIDRKDHPAPQWAACGWCGGCLGALIAAVLGITTFASAALGSEFCIMMDTLSASDGLDRYGVLLGLAGDSTQVVSARSASLACMGPSSDVTSRDLFPLLGLSAPVQGISDMATDLTSVLTFDFGPILTQYQALNTQAQSTASSFTPAPADASAQVYTCYTWISLTQAPTSTSCDLPTFQANMQTLAQLALQSGQDISSALGTIRQSQGAWQSTLSDVQALASHTSLSALQTGLDCTEVFDAWQVATDQ</sequence>
<feature type="domain" description="Fe2OG dioxygenase" evidence="4">
    <location>
        <begin position="714"/>
        <end position="833"/>
    </location>
</feature>
<evidence type="ECO:0000256" key="2">
    <source>
        <dbReference type="SAM" id="Phobius"/>
    </source>
</evidence>
<dbReference type="AlphaFoldDB" id="A0A812KBV3"/>
<dbReference type="PANTHER" id="PTHR21052">
    <property type="entry name" value="SPERMATOGENESIS ASSOCIATED 11-RELATED"/>
    <property type="match status" value="1"/>
</dbReference>
<dbReference type="EMBL" id="CAJNDS010000667">
    <property type="protein sequence ID" value="CAE7226417.1"/>
    <property type="molecule type" value="Genomic_DNA"/>
</dbReference>
<feature type="signal peptide" evidence="3">
    <location>
        <begin position="1"/>
        <end position="20"/>
    </location>
</feature>
<keyword evidence="6" id="KW-1185">Reference proteome</keyword>
<evidence type="ECO:0000313" key="5">
    <source>
        <dbReference type="EMBL" id="CAE7226417.1"/>
    </source>
</evidence>
<reference evidence="5" key="1">
    <citation type="submission" date="2021-02" db="EMBL/GenBank/DDBJ databases">
        <authorList>
            <person name="Dougan E. K."/>
            <person name="Rhodes N."/>
            <person name="Thang M."/>
            <person name="Chan C."/>
        </authorList>
    </citation>
    <scope>NUCLEOTIDE SEQUENCE</scope>
</reference>
<keyword evidence="2" id="KW-0472">Membrane</keyword>
<dbReference type="GO" id="GO:0006631">
    <property type="term" value="P:fatty acid metabolic process"/>
    <property type="evidence" value="ECO:0007669"/>
    <property type="project" value="TreeGrafter"/>
</dbReference>
<comment type="caution">
    <text evidence="5">The sequence shown here is derived from an EMBL/GenBank/DDBJ whole genome shotgun (WGS) entry which is preliminary data.</text>
</comment>
<name>A0A812KBV3_9DINO</name>
<organism evidence="5 6">
    <name type="scientific">Symbiodinium natans</name>
    <dbReference type="NCBI Taxonomy" id="878477"/>
    <lineage>
        <taxon>Eukaryota</taxon>
        <taxon>Sar</taxon>
        <taxon>Alveolata</taxon>
        <taxon>Dinophyceae</taxon>
        <taxon>Suessiales</taxon>
        <taxon>Symbiodiniaceae</taxon>
        <taxon>Symbiodinium</taxon>
    </lineage>
</organism>
<dbReference type="Proteomes" id="UP000604046">
    <property type="component" value="Unassembled WGS sequence"/>
</dbReference>
<dbReference type="PROSITE" id="PS51257">
    <property type="entry name" value="PROKAR_LIPOPROTEIN"/>
    <property type="match status" value="1"/>
</dbReference>
<feature type="chain" id="PRO_5032947631" evidence="3">
    <location>
        <begin position="21"/>
        <end position="1119"/>
    </location>
</feature>
<protein>
    <submittedName>
        <fullName evidence="5">Alkbh8 protein</fullName>
    </submittedName>
</protein>